<evidence type="ECO:0000313" key="1">
    <source>
        <dbReference type="EMBL" id="OQB74617.1"/>
    </source>
</evidence>
<name>A0A1V6CCK3_UNCT6</name>
<reference evidence="1" key="1">
    <citation type="submission" date="2017-02" db="EMBL/GenBank/DDBJ databases">
        <title>Delving into the versatile metabolic prowess of the omnipresent phylum Bacteroidetes.</title>
        <authorList>
            <person name="Nobu M.K."/>
            <person name="Mei R."/>
            <person name="Narihiro T."/>
            <person name="Kuroda K."/>
            <person name="Liu W.-T."/>
        </authorList>
    </citation>
    <scope>NUCLEOTIDE SEQUENCE</scope>
    <source>
        <strain evidence="1">ADurb.Bin131</strain>
    </source>
</reference>
<organism evidence="1">
    <name type="scientific">candidate division TA06 bacterium ADurb.Bin131</name>
    <dbReference type="NCBI Taxonomy" id="1852827"/>
    <lineage>
        <taxon>Bacteria</taxon>
        <taxon>Bacteria division TA06</taxon>
    </lineage>
</organism>
<gene>
    <name evidence="1" type="ORF">BWX89_00458</name>
</gene>
<sequence length="435" mass="48193">MSKKTEGLFVGVAEIEITPPVGTMLAGSVKPRISTGIDDPLYVKTIVLESMGRKLAYVIFDLIALEKKQGDKGIMIASEKTGIPPENIVWAASHTHTGPYTTRLLSDDTPINNEWLATIPEKMAECIISADKEKKPARFCRLRSFHNGLCHNRRIKFKNGTAINTWLLPNAPSDQQPIGSAGPIDPEIGIFSFDDENGKLMAVMFHFTLHTNTNFGPRFSADYPAVVAARIRERFGPRVITLFIPGACGDINLTCGGYRQAGDALAEKIIPSLEMRKPEGIPLYLKAKKCEITVPRRDFTSNQIERILKSGWDIEAQKVFIKEMETMRKEGKKQDDTILQAWCIGNTGFASLPGELFVELGLKIKRESPFSHTYPVEIGGDYLGYLITEQAWEEGGYEALIAQSAKPSASGVRIMVEKSLEMLGNLHKDYLMALG</sequence>
<protein>
    <recommendedName>
        <fullName evidence="2">Neutral/alkaline non-lysosomal ceramidase</fullName>
    </recommendedName>
</protein>
<comment type="caution">
    <text evidence="1">The sequence shown here is derived from an EMBL/GenBank/DDBJ whole genome shotgun (WGS) entry which is preliminary data.</text>
</comment>
<evidence type="ECO:0008006" key="2">
    <source>
        <dbReference type="Google" id="ProtNLM"/>
    </source>
</evidence>
<proteinExistence type="predicted"/>
<dbReference type="AlphaFoldDB" id="A0A1V6CCK3"/>
<dbReference type="Proteomes" id="UP000485562">
    <property type="component" value="Unassembled WGS sequence"/>
</dbReference>
<accession>A0A1V6CCK3</accession>
<dbReference type="EMBL" id="MWDQ01000035">
    <property type="protein sequence ID" value="OQB74617.1"/>
    <property type="molecule type" value="Genomic_DNA"/>
</dbReference>